<evidence type="ECO:0000256" key="1">
    <source>
        <dbReference type="SAM" id="MobiDB-lite"/>
    </source>
</evidence>
<reference evidence="2 3" key="1">
    <citation type="submission" date="2020-12" db="EMBL/GenBank/DDBJ databases">
        <title>FDA dAtabase for Regulatory Grade micrObial Sequences (FDA-ARGOS): Supporting development and validation of Infectious Disease Dx tests.</title>
        <authorList>
            <person name="Sproer C."/>
            <person name="Gronow S."/>
            <person name="Severitt S."/>
            <person name="Schroder I."/>
            <person name="Tallon L."/>
            <person name="Sadzewicz L."/>
            <person name="Zhao X."/>
            <person name="Boylan J."/>
            <person name="Ott S."/>
            <person name="Bowen H."/>
            <person name="Vavikolanu K."/>
            <person name="Mehta A."/>
            <person name="Aluvathingal J."/>
            <person name="Nadendla S."/>
            <person name="Lowell S."/>
            <person name="Myers T."/>
            <person name="Yan Y."/>
            <person name="Sichtig H."/>
        </authorList>
    </citation>
    <scope>NUCLEOTIDE SEQUENCE [LARGE SCALE GENOMIC DNA]</scope>
    <source>
        <strain evidence="2 3">FDAARGOS_909</strain>
    </source>
</reference>
<accession>A0A7T2W0D8</accession>
<gene>
    <name evidence="2" type="ORF">I6G66_06275</name>
</gene>
<dbReference type="RefSeq" id="WP_197956479.1">
    <property type="nucleotide sequence ID" value="NZ_CP065668.1"/>
</dbReference>
<protein>
    <submittedName>
        <fullName evidence="2">HK97 gp10 family phage protein</fullName>
    </submittedName>
</protein>
<dbReference type="EMBL" id="CP065668">
    <property type="protein sequence ID" value="QPS09625.1"/>
    <property type="molecule type" value="Genomic_DNA"/>
</dbReference>
<organism evidence="2 3">
    <name type="scientific">Delftia acidovorans</name>
    <name type="common">Pseudomonas acidovorans</name>
    <name type="synonym">Comamonas acidovorans</name>
    <dbReference type="NCBI Taxonomy" id="80866"/>
    <lineage>
        <taxon>Bacteria</taxon>
        <taxon>Pseudomonadati</taxon>
        <taxon>Pseudomonadota</taxon>
        <taxon>Betaproteobacteria</taxon>
        <taxon>Burkholderiales</taxon>
        <taxon>Comamonadaceae</taxon>
        <taxon>Delftia</taxon>
    </lineage>
</organism>
<dbReference type="Proteomes" id="UP000594778">
    <property type="component" value="Chromosome"/>
</dbReference>
<feature type="region of interest" description="Disordered" evidence="1">
    <location>
        <begin position="121"/>
        <end position="143"/>
    </location>
</feature>
<evidence type="ECO:0000313" key="3">
    <source>
        <dbReference type="Proteomes" id="UP000594778"/>
    </source>
</evidence>
<proteinExistence type="predicted"/>
<dbReference type="AlphaFoldDB" id="A0A7T2W0D8"/>
<evidence type="ECO:0000313" key="2">
    <source>
        <dbReference type="EMBL" id="QPS09625.1"/>
    </source>
</evidence>
<sequence>MAKGDNSFTIRADTEALGDFLDALSEAADQAVRPAAQAGAQVLYEAVKVNVSTIGSVTGNLGRAVYQAFSPEHSIDGVQAQYHVSWNARKAPHGHLLERGWVQRYAVTIAKGGKWVTRVRPEAQGKPRPKRRATQAEKDAYYVPRPGGPVHRLGYFFVARAEDSMSRAVEAANMELQKRYDQVK</sequence>
<name>A0A7T2W0D8_DELAC</name>